<dbReference type="InterPro" id="IPR035994">
    <property type="entry name" value="Nucleoside_phosphorylase_sf"/>
</dbReference>
<dbReference type="PANTHER" id="PTHR46994">
    <property type="entry name" value="5'-METHYLTHIOADENOSINE/S-ADENOSYLHOMOCYSTEINE NUCLEOSIDASE 1"/>
    <property type="match status" value="1"/>
</dbReference>
<dbReference type="Proteomes" id="UP001162640">
    <property type="component" value="Unassembled WGS sequence"/>
</dbReference>
<dbReference type="GO" id="GO:0019509">
    <property type="term" value="P:L-methionine salvage from methylthioadenosine"/>
    <property type="evidence" value="ECO:0007669"/>
    <property type="project" value="InterPro"/>
</dbReference>
<feature type="domain" description="Nucleoside phosphorylase" evidence="1">
    <location>
        <begin position="4"/>
        <end position="230"/>
    </location>
</feature>
<sequence>MSKLLISIAMEAEAAPLISALKLTPSTGLLPSALPFVSYEGDNMTLITSGKDAVTGVDNVGTIPAALSVSHALATGDYNTVVNCGTCGGFIKRGMSIGSVMIPTVGAFHDRRIVIPGTKFEEYGVGKREVTNAKAALVREELGYVGGCCTTGDSLDHVPTDDAQMEANEAVAKDMEFASIAQVCSLYSVDLVGVKVVTDLVDGDKPSFEEFMENLGTAAKSLQETIPKVIEVLAKK</sequence>
<proteinExistence type="predicted"/>
<dbReference type="Pfam" id="PF01048">
    <property type="entry name" value="PNP_UDP_1"/>
    <property type="match status" value="1"/>
</dbReference>
<dbReference type="Gene3D" id="3.40.50.1580">
    <property type="entry name" value="Nucleoside phosphorylase domain"/>
    <property type="match status" value="1"/>
</dbReference>
<reference evidence="3" key="1">
    <citation type="journal article" date="2023" name="Commun. Biol.">
        <title>Genome analysis of Parmales, the sister group of diatoms, reveals the evolutionary specialization of diatoms from phago-mixotrophs to photoautotrophs.</title>
        <authorList>
            <person name="Ban H."/>
            <person name="Sato S."/>
            <person name="Yoshikawa S."/>
            <person name="Yamada K."/>
            <person name="Nakamura Y."/>
            <person name="Ichinomiya M."/>
            <person name="Sato N."/>
            <person name="Blanc-Mathieu R."/>
            <person name="Endo H."/>
            <person name="Kuwata A."/>
            <person name="Ogata H."/>
        </authorList>
    </citation>
    <scope>NUCLEOTIDE SEQUENCE [LARGE SCALE GENOMIC DNA]</scope>
</reference>
<evidence type="ECO:0000259" key="1">
    <source>
        <dbReference type="Pfam" id="PF01048"/>
    </source>
</evidence>
<accession>A0A9W7BFQ0</accession>
<name>A0A9W7BFQ0_9STRA</name>
<dbReference type="InterPro" id="IPR000845">
    <property type="entry name" value="Nucleoside_phosphorylase_d"/>
</dbReference>
<dbReference type="PANTHER" id="PTHR46994:SF1">
    <property type="entry name" value="5'-METHYLTHIOADENOSINE NUCLEOSIDASE"/>
    <property type="match status" value="1"/>
</dbReference>
<dbReference type="SUPFAM" id="SSF53167">
    <property type="entry name" value="Purine and uridine phosphorylases"/>
    <property type="match status" value="1"/>
</dbReference>
<organism evidence="2 3">
    <name type="scientific">Triparma laevis f. inornata</name>
    <dbReference type="NCBI Taxonomy" id="1714386"/>
    <lineage>
        <taxon>Eukaryota</taxon>
        <taxon>Sar</taxon>
        <taxon>Stramenopiles</taxon>
        <taxon>Ochrophyta</taxon>
        <taxon>Bolidophyceae</taxon>
        <taxon>Parmales</taxon>
        <taxon>Triparmaceae</taxon>
        <taxon>Triparma</taxon>
    </lineage>
</organism>
<dbReference type="EMBL" id="BLQM01000366">
    <property type="protein sequence ID" value="GMH85883.1"/>
    <property type="molecule type" value="Genomic_DNA"/>
</dbReference>
<dbReference type="GO" id="GO:0008930">
    <property type="term" value="F:methylthioadenosine nucleosidase activity"/>
    <property type="evidence" value="ECO:0007669"/>
    <property type="project" value="InterPro"/>
</dbReference>
<evidence type="ECO:0000313" key="2">
    <source>
        <dbReference type="EMBL" id="GMH85883.1"/>
    </source>
</evidence>
<comment type="caution">
    <text evidence="2">The sequence shown here is derived from an EMBL/GenBank/DDBJ whole genome shotgun (WGS) entry which is preliminary data.</text>
</comment>
<gene>
    <name evidence="2" type="ORF">TL16_g10370</name>
</gene>
<dbReference type="AlphaFoldDB" id="A0A9W7BFQ0"/>
<dbReference type="GO" id="GO:0009116">
    <property type="term" value="P:nucleoside metabolic process"/>
    <property type="evidence" value="ECO:0007669"/>
    <property type="project" value="InterPro"/>
</dbReference>
<protein>
    <recommendedName>
        <fullName evidence="1">Nucleoside phosphorylase domain-containing protein</fullName>
    </recommendedName>
</protein>
<evidence type="ECO:0000313" key="3">
    <source>
        <dbReference type="Proteomes" id="UP001162640"/>
    </source>
</evidence>
<dbReference type="InterPro" id="IPR044580">
    <property type="entry name" value="MTAN"/>
</dbReference>